<dbReference type="PANTHER" id="PTHR41368:SF1">
    <property type="entry name" value="PROTEIN YGHO"/>
    <property type="match status" value="1"/>
</dbReference>
<evidence type="ECO:0000259" key="1">
    <source>
        <dbReference type="PROSITE" id="PS51186"/>
    </source>
</evidence>
<dbReference type="PANTHER" id="PTHR41368">
    <property type="entry name" value="PROTEIN YGHO"/>
    <property type="match status" value="1"/>
</dbReference>
<proteinExistence type="predicted"/>
<feature type="domain" description="N-acetyltransferase" evidence="1">
    <location>
        <begin position="221"/>
        <end position="395"/>
    </location>
</feature>
<sequence>MLPITGYEKEKDTMNERARLEGPLTCDGVASRRDQKEFLQVEREVNRGNPHWVPPIWSERRKIVGFKHHPFYDDADRQAFIARRGSRPVGRILAIVNHGHNRRYEEQRGFVGFFECFDDREAAAMLFDHAFDWLRQQGMTDVRGPVHPSLNYEVGLLVDGFDSPPTFLIPYNPEYYEKLYQESGFEKTQDLFSYEAHIDIIKDLDPKLKFVIDEATRRFKVNCRPLDRKHFKKDVRTFLEIYNRSLEKTWGYVPMSEAEIAEQSAGLKHLIVPELTSIAEIDGEPVGAGFGLLDYNQIISKIDGRLFPFGWLRLLTGKRKIDRLRLISTNVLPKYQKWGIGLVTLSRILPDAVDFGIQVGEFSWVLESNKLSRGTIERGGATRVKTHRLYDRSLD</sequence>
<dbReference type="GO" id="GO:0016747">
    <property type="term" value="F:acyltransferase activity, transferring groups other than amino-acyl groups"/>
    <property type="evidence" value="ECO:0007669"/>
    <property type="project" value="InterPro"/>
</dbReference>
<dbReference type="SUPFAM" id="SSF55729">
    <property type="entry name" value="Acyl-CoA N-acyltransferases (Nat)"/>
    <property type="match status" value="1"/>
</dbReference>
<dbReference type="FunFam" id="3.40.630.30:FF:000304">
    <property type="entry name" value="YghO protein"/>
    <property type="match status" value="1"/>
</dbReference>
<dbReference type="InterPro" id="IPR000182">
    <property type="entry name" value="GNAT_dom"/>
</dbReference>
<gene>
    <name evidence="2" type="ORF">Poly41_34210</name>
</gene>
<keyword evidence="3" id="KW-1185">Reference proteome</keyword>
<dbReference type="Gene3D" id="3.40.630.30">
    <property type="match status" value="1"/>
</dbReference>
<name>A0A5C6DL15_9BACT</name>
<comment type="caution">
    <text evidence="2">The sequence shown here is derived from an EMBL/GenBank/DDBJ whole genome shotgun (WGS) entry which is preliminary data.</text>
</comment>
<dbReference type="EMBL" id="SJPV01000005">
    <property type="protein sequence ID" value="TWU37292.1"/>
    <property type="molecule type" value="Genomic_DNA"/>
</dbReference>
<organism evidence="2 3">
    <name type="scientific">Novipirellula artificiosorum</name>
    <dbReference type="NCBI Taxonomy" id="2528016"/>
    <lineage>
        <taxon>Bacteria</taxon>
        <taxon>Pseudomonadati</taxon>
        <taxon>Planctomycetota</taxon>
        <taxon>Planctomycetia</taxon>
        <taxon>Pirellulales</taxon>
        <taxon>Pirellulaceae</taxon>
        <taxon>Novipirellula</taxon>
    </lineage>
</organism>
<protein>
    <recommendedName>
        <fullName evidence="1">N-acetyltransferase domain-containing protein</fullName>
    </recommendedName>
</protein>
<dbReference type="PROSITE" id="PS51186">
    <property type="entry name" value="GNAT"/>
    <property type="match status" value="1"/>
</dbReference>
<reference evidence="2 3" key="1">
    <citation type="submission" date="2019-02" db="EMBL/GenBank/DDBJ databases">
        <title>Deep-cultivation of Planctomycetes and their phenomic and genomic characterization uncovers novel biology.</title>
        <authorList>
            <person name="Wiegand S."/>
            <person name="Jogler M."/>
            <person name="Boedeker C."/>
            <person name="Pinto D."/>
            <person name="Vollmers J."/>
            <person name="Rivas-Marin E."/>
            <person name="Kohn T."/>
            <person name="Peeters S.H."/>
            <person name="Heuer A."/>
            <person name="Rast P."/>
            <person name="Oberbeckmann S."/>
            <person name="Bunk B."/>
            <person name="Jeske O."/>
            <person name="Meyerdierks A."/>
            <person name="Storesund J.E."/>
            <person name="Kallscheuer N."/>
            <person name="Luecker S."/>
            <person name="Lage O.M."/>
            <person name="Pohl T."/>
            <person name="Merkel B.J."/>
            <person name="Hornburger P."/>
            <person name="Mueller R.-W."/>
            <person name="Bruemmer F."/>
            <person name="Labrenz M."/>
            <person name="Spormann A.M."/>
            <person name="Op Den Camp H."/>
            <person name="Overmann J."/>
            <person name="Amann R."/>
            <person name="Jetten M.S.M."/>
            <person name="Mascher T."/>
            <person name="Medema M.H."/>
            <person name="Devos D.P."/>
            <person name="Kaster A.-K."/>
            <person name="Ovreas L."/>
            <person name="Rohde M."/>
            <person name="Galperin M.Y."/>
            <person name="Jogler C."/>
        </authorList>
    </citation>
    <scope>NUCLEOTIDE SEQUENCE [LARGE SCALE GENOMIC DNA]</scope>
    <source>
        <strain evidence="2 3">Poly41</strain>
    </source>
</reference>
<dbReference type="InterPro" id="IPR039968">
    <property type="entry name" value="BcerS-like"/>
</dbReference>
<dbReference type="Proteomes" id="UP000319143">
    <property type="component" value="Unassembled WGS sequence"/>
</dbReference>
<accession>A0A5C6DL15</accession>
<dbReference type="AlphaFoldDB" id="A0A5C6DL15"/>
<evidence type="ECO:0000313" key="3">
    <source>
        <dbReference type="Proteomes" id="UP000319143"/>
    </source>
</evidence>
<dbReference type="InterPro" id="IPR016181">
    <property type="entry name" value="Acyl_CoA_acyltransferase"/>
</dbReference>
<evidence type="ECO:0000313" key="2">
    <source>
        <dbReference type="EMBL" id="TWU37292.1"/>
    </source>
</evidence>